<organism evidence="2">
    <name type="scientific">Capitella teleta</name>
    <name type="common">Polychaete worm</name>
    <dbReference type="NCBI Taxonomy" id="283909"/>
    <lineage>
        <taxon>Eukaryota</taxon>
        <taxon>Metazoa</taxon>
        <taxon>Spiralia</taxon>
        <taxon>Lophotrochozoa</taxon>
        <taxon>Annelida</taxon>
        <taxon>Polychaeta</taxon>
        <taxon>Sedentaria</taxon>
        <taxon>Scolecida</taxon>
        <taxon>Capitellidae</taxon>
        <taxon>Capitella</taxon>
    </lineage>
</organism>
<reference evidence="4" key="1">
    <citation type="submission" date="2012-12" db="EMBL/GenBank/DDBJ databases">
        <authorList>
            <person name="Hellsten U."/>
            <person name="Grimwood J."/>
            <person name="Chapman J.A."/>
            <person name="Shapiro H."/>
            <person name="Aerts A."/>
            <person name="Otillar R.P."/>
            <person name="Terry A.Y."/>
            <person name="Boore J.L."/>
            <person name="Simakov O."/>
            <person name="Marletaz F."/>
            <person name="Cho S.-J."/>
            <person name="Edsinger-Gonzales E."/>
            <person name="Havlak P."/>
            <person name="Kuo D.-H."/>
            <person name="Larsson T."/>
            <person name="Lv J."/>
            <person name="Arendt D."/>
            <person name="Savage R."/>
            <person name="Osoegawa K."/>
            <person name="de Jong P."/>
            <person name="Lindberg D.R."/>
            <person name="Seaver E.C."/>
            <person name="Weisblat D.A."/>
            <person name="Putnam N.H."/>
            <person name="Grigoriev I.V."/>
            <person name="Rokhsar D.S."/>
        </authorList>
    </citation>
    <scope>NUCLEOTIDE SEQUENCE</scope>
    <source>
        <strain evidence="4">I ESC-2004</strain>
    </source>
</reference>
<dbReference type="Gene3D" id="3.60.10.10">
    <property type="entry name" value="Endonuclease/exonuclease/phosphatase"/>
    <property type="match status" value="1"/>
</dbReference>
<feature type="domain" description="Endonuclease/exonuclease/phosphatase" evidence="1">
    <location>
        <begin position="119"/>
        <end position="216"/>
    </location>
</feature>
<name>R7VK84_CAPTE</name>
<dbReference type="GO" id="GO:0003824">
    <property type="term" value="F:catalytic activity"/>
    <property type="evidence" value="ECO:0007669"/>
    <property type="project" value="InterPro"/>
</dbReference>
<reference evidence="2 4" key="2">
    <citation type="journal article" date="2013" name="Nature">
        <title>Insights into bilaterian evolution from three spiralian genomes.</title>
        <authorList>
            <person name="Simakov O."/>
            <person name="Marletaz F."/>
            <person name="Cho S.J."/>
            <person name="Edsinger-Gonzales E."/>
            <person name="Havlak P."/>
            <person name="Hellsten U."/>
            <person name="Kuo D.H."/>
            <person name="Larsson T."/>
            <person name="Lv J."/>
            <person name="Arendt D."/>
            <person name="Savage R."/>
            <person name="Osoegawa K."/>
            <person name="de Jong P."/>
            <person name="Grimwood J."/>
            <person name="Chapman J.A."/>
            <person name="Shapiro H."/>
            <person name="Aerts A."/>
            <person name="Otillar R.P."/>
            <person name="Terry A.Y."/>
            <person name="Boore J.L."/>
            <person name="Grigoriev I.V."/>
            <person name="Lindberg D.R."/>
            <person name="Seaver E.C."/>
            <person name="Weisblat D.A."/>
            <person name="Putnam N.H."/>
            <person name="Rokhsar D.S."/>
        </authorList>
    </citation>
    <scope>NUCLEOTIDE SEQUENCE</scope>
    <source>
        <strain evidence="2 4">I ESC-2004</strain>
    </source>
</reference>
<dbReference type="EnsemblMetazoa" id="CapteT217144">
    <property type="protein sequence ID" value="CapteP217144"/>
    <property type="gene ID" value="CapteG217144"/>
</dbReference>
<dbReference type="Pfam" id="PF14529">
    <property type="entry name" value="Exo_endo_phos_2"/>
    <property type="match status" value="1"/>
</dbReference>
<evidence type="ECO:0000259" key="1">
    <source>
        <dbReference type="Pfam" id="PF14529"/>
    </source>
</evidence>
<gene>
    <name evidence="2" type="ORF">CAPTEDRAFT_217144</name>
</gene>
<accession>R7VK84</accession>
<evidence type="ECO:0000313" key="3">
    <source>
        <dbReference type="EnsemblMetazoa" id="CapteP217144"/>
    </source>
</evidence>
<dbReference type="HOGENOM" id="CLU_720109_0_0_1"/>
<evidence type="ECO:0000313" key="2">
    <source>
        <dbReference type="EMBL" id="ELU17121.1"/>
    </source>
</evidence>
<dbReference type="InterPro" id="IPR005135">
    <property type="entry name" value="Endo/exonuclease/phosphatase"/>
</dbReference>
<dbReference type="SUPFAM" id="SSF56219">
    <property type="entry name" value="DNase I-like"/>
    <property type="match status" value="1"/>
</dbReference>
<dbReference type="AlphaFoldDB" id="R7VK84"/>
<dbReference type="EMBL" id="AMQN01004145">
    <property type="status" value="NOT_ANNOTATED_CDS"/>
    <property type="molecule type" value="Genomic_DNA"/>
</dbReference>
<sequence length="384" mass="43779">MAAPGPSQTAQKVVNLPLDGQQCRDLLDLLKISFLDHDYDWQGWHLAEAHTLSNSYLDGLYKQKKMEMQRRMSNERIREVYLFSCFTTEMDLADTFLNGLQAQVTHFNLLGRSHGDLVELDRLVQQLPPPLLLLGDFNAHSELWGSEELRPSGRVVEDFIAGNDLSILNTGSQTYLHPASGSFIVIDLSLCSPSAHIDFTWEVDTDQHGSDHFPIFISTLFSSSCDNIEPPGNSRFGTNLCKHADVQLKAASQSQVSDCWLIMYKDTYHVSHPETVKRSDKVTNISISICCIQEFALLTSDQKYFRIYQTHWSLYMGEHDKVALGRVQKVYPKRNLVSRMPHKDFDCFCSVFNSDSSSLISEQATHSQENFKLKIFLMLLYVFF</sequence>
<dbReference type="OrthoDB" id="6143825at2759"/>
<keyword evidence="4" id="KW-1185">Reference proteome</keyword>
<reference evidence="3" key="3">
    <citation type="submission" date="2015-06" db="UniProtKB">
        <authorList>
            <consortium name="EnsemblMetazoa"/>
        </authorList>
    </citation>
    <scope>IDENTIFICATION</scope>
</reference>
<proteinExistence type="predicted"/>
<evidence type="ECO:0000313" key="4">
    <source>
        <dbReference type="Proteomes" id="UP000014760"/>
    </source>
</evidence>
<protein>
    <recommendedName>
        <fullName evidence="1">Endonuclease/exonuclease/phosphatase domain-containing protein</fullName>
    </recommendedName>
</protein>
<dbReference type="InterPro" id="IPR036691">
    <property type="entry name" value="Endo/exonu/phosph_ase_sf"/>
</dbReference>
<dbReference type="EMBL" id="KB292699">
    <property type="protein sequence ID" value="ELU17121.1"/>
    <property type="molecule type" value="Genomic_DNA"/>
</dbReference>
<dbReference type="Proteomes" id="UP000014760">
    <property type="component" value="Unassembled WGS sequence"/>
</dbReference>